<gene>
    <name evidence="1" type="primary">12</name>
    <name evidence="1" type="ORF">GALAXY_12</name>
</gene>
<keyword evidence="2" id="KW-1185">Reference proteome</keyword>
<dbReference type="GeneID" id="40069880"/>
<dbReference type="OrthoDB" id="31077at10239"/>
<dbReference type="EMBL" id="KU160644">
    <property type="protein sequence ID" value="ALY08858.1"/>
    <property type="molecule type" value="Genomic_DNA"/>
</dbReference>
<reference evidence="1 2" key="1">
    <citation type="submission" date="2015-11" db="EMBL/GenBank/DDBJ databases">
        <authorList>
            <person name="Park Y."/>
            <person name="Guerrero C.A."/>
            <person name="Garlena R.A."/>
            <person name="Russell D.A."/>
            <person name="Pope W.H."/>
            <person name="Jacobs-Sera D."/>
            <person name="Hendrix R.W."/>
            <person name="Hatfull G.F."/>
        </authorList>
    </citation>
    <scope>NUCLEOTIDE SEQUENCE [LARGE SCALE GENOMIC DNA]</scope>
</reference>
<dbReference type="RefSeq" id="YP_009594358.1">
    <property type="nucleotide sequence ID" value="NC_041876.1"/>
</dbReference>
<organism evidence="1 2">
    <name type="scientific">Arthrobacter phage Galaxy</name>
    <dbReference type="NCBI Taxonomy" id="1772326"/>
    <lineage>
        <taxon>Viruses</taxon>
        <taxon>Duplodnaviria</taxon>
        <taxon>Heunggongvirae</taxon>
        <taxon>Uroviricota</taxon>
        <taxon>Caudoviricetes</taxon>
        <taxon>Galaxyvirus</taxon>
        <taxon>Galaxyvirus galaxy</taxon>
    </lineage>
</organism>
<name>A0A0U4IKB3_9CAUD</name>
<accession>A0A0U4IKB3</accession>
<dbReference type="Proteomes" id="UP000223164">
    <property type="component" value="Segment"/>
</dbReference>
<dbReference type="KEGG" id="vg:40069880"/>
<proteinExistence type="predicted"/>
<evidence type="ECO:0000313" key="1">
    <source>
        <dbReference type="EMBL" id="ALY08858.1"/>
    </source>
</evidence>
<sequence length="147" mass="15331">MVEVVEPPDGETLAVQYLAALLAGQPGFESVEVSGSLASEDPDFEPPAEAVVVRGTGGAPRDVLVTDAQITLTAWAATPGAEIRAGEIARRCAALMVAAERLGFMAGTACTRVQVFSVPYNDPDPTTGRARYSATYGVSLRGHVVRV</sequence>
<evidence type="ECO:0000313" key="2">
    <source>
        <dbReference type="Proteomes" id="UP000223164"/>
    </source>
</evidence>
<protein>
    <submittedName>
        <fullName evidence="1">Tail terminator</fullName>
    </submittedName>
</protein>